<keyword evidence="7" id="KW-1185">Reference proteome</keyword>
<feature type="modified residue" description="4-aspartylphosphate" evidence="3">
    <location>
        <position position="58"/>
    </location>
</feature>
<evidence type="ECO:0000256" key="2">
    <source>
        <dbReference type="ARBA" id="ARBA00024867"/>
    </source>
</evidence>
<comment type="caution">
    <text evidence="6">The sequence shown here is derived from an EMBL/GenBank/DDBJ whole genome shotgun (WGS) entry which is preliminary data.</text>
</comment>
<evidence type="ECO:0000313" key="7">
    <source>
        <dbReference type="Proteomes" id="UP001524502"/>
    </source>
</evidence>
<dbReference type="PANTHER" id="PTHR37299:SF1">
    <property type="entry name" value="STAGE 0 SPORULATION PROTEIN A HOMOLOG"/>
    <property type="match status" value="1"/>
</dbReference>
<evidence type="ECO:0000313" key="6">
    <source>
        <dbReference type="EMBL" id="MCQ4638199.1"/>
    </source>
</evidence>
<dbReference type="PANTHER" id="PTHR37299">
    <property type="entry name" value="TRANSCRIPTIONAL REGULATOR-RELATED"/>
    <property type="match status" value="1"/>
</dbReference>
<dbReference type="Pfam" id="PF04397">
    <property type="entry name" value="LytTR"/>
    <property type="match status" value="1"/>
</dbReference>
<dbReference type="InterPro" id="IPR046947">
    <property type="entry name" value="LytR-like"/>
</dbReference>
<sequence length="233" mass="27040">MIKIAICDDEKELRQDLSQILSRSLDLRGIEYEILKFSCGEQLLAQAKRQGPDILFLDIEMDQMDGMTAAKELRKAGSRAVIIFITAYPDYVFQGYEVRALNYILKPYKEEKVLSVLYQALEELRVSADLYYVVRQKSGTIRLLLNDTRYFFSERRMITAVTGTGPVLFYGKLDDLELELPQFFVRIHNRYLVNLNYISAIEGNAVLCKEEQLPVSRARRQDLEIAFAKYILR</sequence>
<dbReference type="SMART" id="SM00850">
    <property type="entry name" value="LytTR"/>
    <property type="match status" value="1"/>
</dbReference>
<dbReference type="SMART" id="SM00448">
    <property type="entry name" value="REC"/>
    <property type="match status" value="1"/>
</dbReference>
<protein>
    <recommendedName>
        <fullName evidence="1">Stage 0 sporulation protein A homolog</fullName>
    </recommendedName>
</protein>
<dbReference type="Pfam" id="PF00072">
    <property type="entry name" value="Response_reg"/>
    <property type="match status" value="1"/>
</dbReference>
<organism evidence="6 7">
    <name type="scientific">Anaerovorax odorimutans</name>
    <dbReference type="NCBI Taxonomy" id="109327"/>
    <lineage>
        <taxon>Bacteria</taxon>
        <taxon>Bacillati</taxon>
        <taxon>Bacillota</taxon>
        <taxon>Clostridia</taxon>
        <taxon>Peptostreptococcales</taxon>
        <taxon>Anaerovoracaceae</taxon>
        <taxon>Anaerovorax</taxon>
    </lineage>
</organism>
<dbReference type="Gene3D" id="2.40.50.1020">
    <property type="entry name" value="LytTr DNA-binding domain"/>
    <property type="match status" value="1"/>
</dbReference>
<dbReference type="GO" id="GO:0003677">
    <property type="term" value="F:DNA binding"/>
    <property type="evidence" value="ECO:0007669"/>
    <property type="project" value="UniProtKB-KW"/>
</dbReference>
<evidence type="ECO:0000256" key="1">
    <source>
        <dbReference type="ARBA" id="ARBA00018672"/>
    </source>
</evidence>
<feature type="domain" description="Response regulatory" evidence="4">
    <location>
        <begin position="3"/>
        <end position="121"/>
    </location>
</feature>
<dbReference type="RefSeq" id="WP_256133394.1">
    <property type="nucleotide sequence ID" value="NZ_JANFXK010000022.1"/>
</dbReference>
<reference evidence="6 7" key="1">
    <citation type="submission" date="2022-06" db="EMBL/GenBank/DDBJ databases">
        <title>Isolation of gut microbiota from human fecal samples.</title>
        <authorList>
            <person name="Pamer E.G."/>
            <person name="Barat B."/>
            <person name="Waligurski E."/>
            <person name="Medina S."/>
            <person name="Paddock L."/>
            <person name="Mostad J."/>
        </authorList>
    </citation>
    <scope>NUCLEOTIDE SEQUENCE [LARGE SCALE GENOMIC DNA]</scope>
    <source>
        <strain evidence="6 7">SL.3.17</strain>
    </source>
</reference>
<keyword evidence="6" id="KW-0238">DNA-binding</keyword>
<dbReference type="EMBL" id="JANFXK010000022">
    <property type="protein sequence ID" value="MCQ4638199.1"/>
    <property type="molecule type" value="Genomic_DNA"/>
</dbReference>
<dbReference type="PROSITE" id="PS50110">
    <property type="entry name" value="RESPONSE_REGULATORY"/>
    <property type="match status" value="1"/>
</dbReference>
<dbReference type="InterPro" id="IPR007492">
    <property type="entry name" value="LytTR_DNA-bd_dom"/>
</dbReference>
<dbReference type="Proteomes" id="UP001524502">
    <property type="component" value="Unassembled WGS sequence"/>
</dbReference>
<dbReference type="InterPro" id="IPR001789">
    <property type="entry name" value="Sig_transdc_resp-reg_receiver"/>
</dbReference>
<dbReference type="SUPFAM" id="SSF52172">
    <property type="entry name" value="CheY-like"/>
    <property type="match status" value="1"/>
</dbReference>
<gene>
    <name evidence="6" type="ORF">NE619_15800</name>
</gene>
<dbReference type="PROSITE" id="PS50930">
    <property type="entry name" value="HTH_LYTTR"/>
    <property type="match status" value="1"/>
</dbReference>
<feature type="domain" description="HTH LytTR-type" evidence="5">
    <location>
        <begin position="132"/>
        <end position="229"/>
    </location>
</feature>
<name>A0ABT1RSR9_9FIRM</name>
<comment type="function">
    <text evidence="2">May play the central regulatory role in sporulation. It may be an element of the effector pathway responsible for the activation of sporulation genes in response to nutritional stress. Spo0A may act in concert with spo0H (a sigma factor) to control the expression of some genes that are critical to the sporulation process.</text>
</comment>
<evidence type="ECO:0000259" key="4">
    <source>
        <dbReference type="PROSITE" id="PS50110"/>
    </source>
</evidence>
<dbReference type="Gene3D" id="3.40.50.2300">
    <property type="match status" value="1"/>
</dbReference>
<accession>A0ABT1RSR9</accession>
<proteinExistence type="predicted"/>
<evidence type="ECO:0000256" key="3">
    <source>
        <dbReference type="PROSITE-ProRule" id="PRU00169"/>
    </source>
</evidence>
<keyword evidence="3" id="KW-0597">Phosphoprotein</keyword>
<evidence type="ECO:0000259" key="5">
    <source>
        <dbReference type="PROSITE" id="PS50930"/>
    </source>
</evidence>
<dbReference type="InterPro" id="IPR011006">
    <property type="entry name" value="CheY-like_superfamily"/>
</dbReference>